<evidence type="ECO:0000256" key="3">
    <source>
        <dbReference type="SAM" id="Phobius"/>
    </source>
</evidence>
<keyword evidence="1" id="KW-0175">Coiled coil</keyword>
<sequence>MRRARSEYVEKLFKWGSEREARLSRLRKEKEEKLEAELKATSVHAGADPSRTEPNRHERLYEDHYSRRKRQEEAWAKSLQEFLKAPPAGASDNSSRLYRDAVRRKANLQRRIQQQQQLEEEELRAQSIHADAQRSWNRQREEKALERLLHAQTSRTFSPPARLREQGSLPATPRALSEPGRPSKAATTPRRSPSPSHATGPGSSTSTQSTSVSGELHKQKQPRTVRTIRIPAVARLDSGAANRTGDTSPAASTVRKQGSVSGRVESVSPAPFRETDSRNETGFGTGLGRRRSSTPSFETRTTFLRSLFAAWKGILARGPSQASMPRDVSRRARTPGSFQTPQAKQAQGSATPKACPKPSSEPSRATPSTPRTTPKTSPGETPKGSPRVVQRITRRDTLERQSPAKPRQRSATPSLATRSRPATPRDERPLFQSRPAWLHDGGVALADLLTSRPPEAAALDLQSALALGALDVRKAATGESPTQKDHRVWHLPEWAKEEKRPPRQMSALGAALLLPLGVGSLAVHFLDADTEESEEVEIPSTKADLSRLSLNWSLHYAGALLSSAGAMHWGMQLAEIGVPKRSEYMSLYYLCRFSAPPVFVFFGWVGSVFSTALPFEAALWLLSGFAGLLSFDFLAGAFRITPAWWFRWRAGFNLSAISCILVLLLSERNLYLGQKPKMRMLRRCALNSEGALHVWHAALSEQANIRSLDLAENVLDAAALEAMLNMSPKGRLGPYPEEPPEANGDPGFPDAFTLMLIGELLTAEVLVTSQKAPESLK</sequence>
<protein>
    <submittedName>
        <fullName evidence="4">Uncharacterized protein</fullName>
    </submittedName>
</protein>
<dbReference type="InterPro" id="IPR021836">
    <property type="entry name" value="DUF3429"/>
</dbReference>
<keyword evidence="3" id="KW-1133">Transmembrane helix</keyword>
<dbReference type="EMBL" id="LSRX01000965">
    <property type="protein sequence ID" value="OLP85614.1"/>
    <property type="molecule type" value="Genomic_DNA"/>
</dbReference>
<keyword evidence="3" id="KW-0472">Membrane</keyword>
<feature type="coiled-coil region" evidence="1">
    <location>
        <begin position="98"/>
        <end position="125"/>
    </location>
</feature>
<gene>
    <name evidence="4" type="ORF">AK812_SmicGene33372</name>
</gene>
<evidence type="ECO:0000256" key="2">
    <source>
        <dbReference type="SAM" id="MobiDB-lite"/>
    </source>
</evidence>
<feature type="transmembrane region" description="Helical" evidence="3">
    <location>
        <begin position="650"/>
        <end position="666"/>
    </location>
</feature>
<keyword evidence="5" id="KW-1185">Reference proteome</keyword>
<dbReference type="AlphaFoldDB" id="A0A1Q9CRR0"/>
<organism evidence="4 5">
    <name type="scientific">Symbiodinium microadriaticum</name>
    <name type="common">Dinoflagellate</name>
    <name type="synonym">Zooxanthella microadriatica</name>
    <dbReference type="NCBI Taxonomy" id="2951"/>
    <lineage>
        <taxon>Eukaryota</taxon>
        <taxon>Sar</taxon>
        <taxon>Alveolata</taxon>
        <taxon>Dinophyceae</taxon>
        <taxon>Suessiales</taxon>
        <taxon>Symbiodiniaceae</taxon>
        <taxon>Symbiodinium</taxon>
    </lineage>
</organism>
<name>A0A1Q9CRR0_SYMMI</name>
<accession>A0A1Q9CRR0</accession>
<feature type="region of interest" description="Disordered" evidence="2">
    <location>
        <begin position="318"/>
        <end position="434"/>
    </location>
</feature>
<evidence type="ECO:0000313" key="4">
    <source>
        <dbReference type="EMBL" id="OLP85614.1"/>
    </source>
</evidence>
<feature type="compositionally biased region" description="Polar residues" evidence="2">
    <location>
        <begin position="185"/>
        <end position="197"/>
    </location>
</feature>
<feature type="compositionally biased region" description="Low complexity" evidence="2">
    <location>
        <begin position="199"/>
        <end position="214"/>
    </location>
</feature>
<keyword evidence="3" id="KW-0812">Transmembrane</keyword>
<proteinExistence type="predicted"/>
<evidence type="ECO:0000256" key="1">
    <source>
        <dbReference type="SAM" id="Coils"/>
    </source>
</evidence>
<dbReference type="Proteomes" id="UP000186817">
    <property type="component" value="Unassembled WGS sequence"/>
</dbReference>
<reference evidence="4 5" key="1">
    <citation type="submission" date="2016-02" db="EMBL/GenBank/DDBJ databases">
        <title>Genome analysis of coral dinoflagellate symbionts highlights evolutionary adaptations to a symbiotic lifestyle.</title>
        <authorList>
            <person name="Aranda M."/>
            <person name="Li Y."/>
            <person name="Liew Y.J."/>
            <person name="Baumgarten S."/>
            <person name="Simakov O."/>
            <person name="Wilson M."/>
            <person name="Piel J."/>
            <person name="Ashoor H."/>
            <person name="Bougouffa S."/>
            <person name="Bajic V.B."/>
            <person name="Ryu T."/>
            <person name="Ravasi T."/>
            <person name="Bayer T."/>
            <person name="Micklem G."/>
            <person name="Kim H."/>
            <person name="Bhak J."/>
            <person name="Lajeunesse T.C."/>
            <person name="Voolstra C.R."/>
        </authorList>
    </citation>
    <scope>NUCLEOTIDE SEQUENCE [LARGE SCALE GENOMIC DNA]</scope>
    <source>
        <strain evidence="4 5">CCMP2467</strain>
    </source>
</reference>
<dbReference type="OrthoDB" id="442502at2759"/>
<feature type="region of interest" description="Disordered" evidence="2">
    <location>
        <begin position="151"/>
        <end position="297"/>
    </location>
</feature>
<feature type="region of interest" description="Disordered" evidence="2">
    <location>
        <begin position="37"/>
        <end position="57"/>
    </location>
</feature>
<evidence type="ECO:0000313" key="5">
    <source>
        <dbReference type="Proteomes" id="UP000186817"/>
    </source>
</evidence>
<feature type="transmembrane region" description="Helical" evidence="3">
    <location>
        <begin position="617"/>
        <end position="638"/>
    </location>
</feature>
<feature type="compositionally biased region" description="Polar residues" evidence="2">
    <location>
        <begin position="336"/>
        <end position="350"/>
    </location>
</feature>
<feature type="transmembrane region" description="Helical" evidence="3">
    <location>
        <begin position="586"/>
        <end position="605"/>
    </location>
</feature>
<comment type="caution">
    <text evidence="4">The sequence shown here is derived from an EMBL/GenBank/DDBJ whole genome shotgun (WGS) entry which is preliminary data.</text>
</comment>
<feature type="compositionally biased region" description="Polar residues" evidence="2">
    <location>
        <begin position="244"/>
        <end position="260"/>
    </location>
</feature>
<feature type="compositionally biased region" description="Low complexity" evidence="2">
    <location>
        <begin position="358"/>
        <end position="378"/>
    </location>
</feature>
<dbReference type="Pfam" id="PF11911">
    <property type="entry name" value="DUF3429"/>
    <property type="match status" value="1"/>
</dbReference>